<proteinExistence type="predicted"/>
<dbReference type="EMBL" id="BDGG01000007">
    <property type="protein sequence ID" value="GAV01638.1"/>
    <property type="molecule type" value="Genomic_DNA"/>
</dbReference>
<comment type="caution">
    <text evidence="1">The sequence shown here is derived from an EMBL/GenBank/DDBJ whole genome shotgun (WGS) entry which is preliminary data.</text>
</comment>
<organism evidence="1 2">
    <name type="scientific">Ramazzottius varieornatus</name>
    <name type="common">Water bear</name>
    <name type="synonym">Tardigrade</name>
    <dbReference type="NCBI Taxonomy" id="947166"/>
    <lineage>
        <taxon>Eukaryota</taxon>
        <taxon>Metazoa</taxon>
        <taxon>Ecdysozoa</taxon>
        <taxon>Tardigrada</taxon>
        <taxon>Eutardigrada</taxon>
        <taxon>Parachela</taxon>
        <taxon>Hypsibioidea</taxon>
        <taxon>Ramazzottiidae</taxon>
        <taxon>Ramazzottius</taxon>
    </lineage>
</organism>
<accession>A0A1D1VPI5</accession>
<sequence length="156" mass="17438">MVEESAREAMADYNQVWDPTVEESAGWEVTVRLVLAWEEAMVVVSVPGSAAMHRRAWASAVEGTVHLAWVSVEAMDRPVSEDMEEESVPVWAADWEAVSVTADPHWDWEEVMVVAHWVSGRVTAEVRWGWEEATVPPYSVAADMAGLRWVVTVQVC</sequence>
<dbReference type="Proteomes" id="UP000186922">
    <property type="component" value="Unassembled WGS sequence"/>
</dbReference>
<protein>
    <submittedName>
        <fullName evidence="1">Uncharacterized protein</fullName>
    </submittedName>
</protein>
<gene>
    <name evidence="1" type="primary">RvY_12318-1</name>
    <name evidence="1" type="synonym">RvY_12318.1</name>
    <name evidence="1" type="ORF">RvY_12318</name>
</gene>
<evidence type="ECO:0000313" key="1">
    <source>
        <dbReference type="EMBL" id="GAV01638.1"/>
    </source>
</evidence>
<dbReference type="AlphaFoldDB" id="A0A1D1VPI5"/>
<evidence type="ECO:0000313" key="2">
    <source>
        <dbReference type="Proteomes" id="UP000186922"/>
    </source>
</evidence>
<reference evidence="1 2" key="1">
    <citation type="journal article" date="2016" name="Nat. Commun.">
        <title>Extremotolerant tardigrade genome and improved radiotolerance of human cultured cells by tardigrade-unique protein.</title>
        <authorList>
            <person name="Hashimoto T."/>
            <person name="Horikawa D.D."/>
            <person name="Saito Y."/>
            <person name="Kuwahara H."/>
            <person name="Kozuka-Hata H."/>
            <person name="Shin-I T."/>
            <person name="Minakuchi Y."/>
            <person name="Ohishi K."/>
            <person name="Motoyama A."/>
            <person name="Aizu T."/>
            <person name="Enomoto A."/>
            <person name="Kondo K."/>
            <person name="Tanaka S."/>
            <person name="Hara Y."/>
            <person name="Koshikawa S."/>
            <person name="Sagara H."/>
            <person name="Miura T."/>
            <person name="Yokobori S."/>
            <person name="Miyagawa K."/>
            <person name="Suzuki Y."/>
            <person name="Kubo T."/>
            <person name="Oyama M."/>
            <person name="Kohara Y."/>
            <person name="Fujiyama A."/>
            <person name="Arakawa K."/>
            <person name="Katayama T."/>
            <person name="Toyoda A."/>
            <person name="Kunieda T."/>
        </authorList>
    </citation>
    <scope>NUCLEOTIDE SEQUENCE [LARGE SCALE GENOMIC DNA]</scope>
    <source>
        <strain evidence="1 2">YOKOZUNA-1</strain>
    </source>
</reference>
<name>A0A1D1VPI5_RAMVA</name>
<keyword evidence="2" id="KW-1185">Reference proteome</keyword>